<feature type="binding site" evidence="17">
    <location>
        <position position="639"/>
    </location>
    <ligand>
        <name>L-glutamate</name>
        <dbReference type="ChEBI" id="CHEBI:29985"/>
    </ligand>
</feature>
<feature type="site" description="Interaction with the cone snail toxin Con-ikot-ikot" evidence="18">
    <location>
        <position position="645"/>
    </location>
</feature>
<evidence type="ECO:0000256" key="15">
    <source>
        <dbReference type="ARBA" id="ARBA00034104"/>
    </source>
</evidence>
<dbReference type="InterPro" id="IPR001828">
    <property type="entry name" value="ANF_lig-bd_rcpt"/>
</dbReference>
<dbReference type="Pfam" id="PF01094">
    <property type="entry name" value="ANF_receptor"/>
    <property type="match status" value="1"/>
</dbReference>
<evidence type="ECO:0000259" key="23">
    <source>
        <dbReference type="SMART" id="SM00918"/>
    </source>
</evidence>
<dbReference type="Gene3D" id="3.40.50.2300">
    <property type="match status" value="2"/>
</dbReference>
<evidence type="ECO:0000256" key="8">
    <source>
        <dbReference type="ARBA" id="ARBA00023136"/>
    </source>
</evidence>
<dbReference type="Gene3D" id="3.40.190.10">
    <property type="entry name" value="Periplasmic binding protein-like II"/>
    <property type="match status" value="2"/>
</dbReference>
<dbReference type="SMART" id="SM00079">
    <property type="entry name" value="PBPe"/>
    <property type="match status" value="1"/>
</dbReference>
<evidence type="ECO:0000256" key="16">
    <source>
        <dbReference type="ARBA" id="ARBA00034107"/>
    </source>
</evidence>
<evidence type="ECO:0000256" key="1">
    <source>
        <dbReference type="ARBA" id="ARBA00022448"/>
    </source>
</evidence>
<evidence type="ECO:0000256" key="14">
    <source>
        <dbReference type="ARBA" id="ARBA00023303"/>
    </source>
</evidence>
<dbReference type="InParanoid" id="A0A1S3JDJ9"/>
<proteinExistence type="predicted"/>
<dbReference type="PANTHER" id="PTHR18966">
    <property type="entry name" value="IONOTROPIC GLUTAMATE RECEPTOR"/>
    <property type="match status" value="1"/>
</dbReference>
<evidence type="ECO:0000256" key="19">
    <source>
        <dbReference type="PIRSR" id="PIRSR601508-3"/>
    </source>
</evidence>
<keyword evidence="3 21" id="KW-0812">Transmembrane</keyword>
<feature type="region of interest" description="Disordered" evidence="20">
    <location>
        <begin position="849"/>
        <end position="879"/>
    </location>
</feature>
<keyword evidence="5 21" id="KW-1133">Transmembrane helix</keyword>
<feature type="transmembrane region" description="Helical" evidence="21">
    <location>
        <begin position="775"/>
        <end position="799"/>
    </location>
</feature>
<dbReference type="KEGG" id="lak:106171973"/>
<dbReference type="GO" id="GO:0015276">
    <property type="term" value="F:ligand-gated monoatomic ion channel activity"/>
    <property type="evidence" value="ECO:0007669"/>
    <property type="project" value="InterPro"/>
</dbReference>
<dbReference type="RefSeq" id="XP_013407964.2">
    <property type="nucleotide sequence ID" value="XM_013552510.2"/>
</dbReference>
<feature type="region of interest" description="Disordered" evidence="20">
    <location>
        <begin position="900"/>
        <end position="919"/>
    </location>
</feature>
<evidence type="ECO:0000256" key="2">
    <source>
        <dbReference type="ARBA" id="ARBA00022475"/>
    </source>
</evidence>
<evidence type="ECO:0000313" key="24">
    <source>
        <dbReference type="Proteomes" id="UP000085678"/>
    </source>
</evidence>
<name>A0A1S3JDJ9_LINAN</name>
<feature type="site" description="Crucial to convey clamshell closure to channel opening" evidence="18">
    <location>
        <position position="618"/>
    </location>
</feature>
<evidence type="ECO:0000256" key="13">
    <source>
        <dbReference type="ARBA" id="ARBA00023286"/>
    </source>
</evidence>
<feature type="transmembrane region" description="Helical" evidence="21">
    <location>
        <begin position="589"/>
        <end position="611"/>
    </location>
</feature>
<evidence type="ECO:0000256" key="3">
    <source>
        <dbReference type="ARBA" id="ARBA00022692"/>
    </source>
</evidence>
<organism evidence="24 25">
    <name type="scientific">Lingula anatina</name>
    <name type="common">Brachiopod</name>
    <name type="synonym">Lingula unguis</name>
    <dbReference type="NCBI Taxonomy" id="7574"/>
    <lineage>
        <taxon>Eukaryota</taxon>
        <taxon>Metazoa</taxon>
        <taxon>Spiralia</taxon>
        <taxon>Lophotrochozoa</taxon>
        <taxon>Brachiopoda</taxon>
        <taxon>Linguliformea</taxon>
        <taxon>Lingulata</taxon>
        <taxon>Lingulida</taxon>
        <taxon>Linguloidea</taxon>
        <taxon>Lingulidae</taxon>
        <taxon>Lingula</taxon>
    </lineage>
</organism>
<keyword evidence="6" id="KW-0770">Synapse</keyword>
<evidence type="ECO:0000256" key="6">
    <source>
        <dbReference type="ARBA" id="ARBA00023018"/>
    </source>
</evidence>
<dbReference type="Gene3D" id="1.10.287.70">
    <property type="match status" value="1"/>
</dbReference>
<feature type="binding site" evidence="17">
    <location>
        <position position="640"/>
    </location>
    <ligand>
        <name>L-glutamate</name>
        <dbReference type="ChEBI" id="CHEBI:29985"/>
    </ligand>
</feature>
<keyword evidence="8 21" id="KW-0472">Membrane</keyword>
<keyword evidence="7" id="KW-0406">Ion transport</keyword>
<feature type="domain" description="Ionotropic glutamate receptor C-terminal" evidence="22">
    <location>
        <begin position="380"/>
        <end position="751"/>
    </location>
</feature>
<feature type="domain" description="Ionotropic glutamate receptor L-glutamate and glycine-binding" evidence="23">
    <location>
        <begin position="390"/>
        <end position="457"/>
    </location>
</feature>
<dbReference type="InterPro" id="IPR015683">
    <property type="entry name" value="Ionotropic_Glu_rcpt"/>
</dbReference>
<evidence type="ECO:0000259" key="22">
    <source>
        <dbReference type="SMART" id="SM00079"/>
    </source>
</evidence>
<keyword evidence="11" id="KW-0628">Postsynaptic cell membrane</keyword>
<evidence type="ECO:0000256" key="10">
    <source>
        <dbReference type="ARBA" id="ARBA00023180"/>
    </source>
</evidence>
<evidence type="ECO:0000256" key="12">
    <source>
        <dbReference type="ARBA" id="ARBA00023273"/>
    </source>
</evidence>
<feature type="disulfide bond" evidence="19">
    <location>
        <begin position="700"/>
        <end position="755"/>
    </location>
</feature>
<evidence type="ECO:0000256" key="17">
    <source>
        <dbReference type="PIRSR" id="PIRSR601508-1"/>
    </source>
</evidence>
<dbReference type="InterPro" id="IPR028082">
    <property type="entry name" value="Peripla_BP_I"/>
</dbReference>
<dbReference type="GO" id="GO:0042734">
    <property type="term" value="C:presynaptic membrane"/>
    <property type="evidence" value="ECO:0007669"/>
    <property type="project" value="UniProtKB-SubCell"/>
</dbReference>
<accession>A0A1S3JDJ9</accession>
<keyword evidence="10" id="KW-0325">Glycoprotein</keyword>
<dbReference type="Proteomes" id="UP000085678">
    <property type="component" value="Unplaced"/>
</dbReference>
<keyword evidence="14" id="KW-0407">Ion channel</keyword>
<feature type="binding site" evidence="17">
    <location>
        <position position="473"/>
    </location>
    <ligand>
        <name>L-glutamate</name>
        <dbReference type="ChEBI" id="CHEBI:29985"/>
    </ligand>
</feature>
<feature type="binding site" evidence="17">
    <location>
        <position position="688"/>
    </location>
    <ligand>
        <name>L-glutamate</name>
        <dbReference type="ChEBI" id="CHEBI:29985"/>
    </ligand>
</feature>
<dbReference type="SUPFAM" id="SSF53822">
    <property type="entry name" value="Periplasmic binding protein-like I"/>
    <property type="match status" value="1"/>
</dbReference>
<reference evidence="25" key="1">
    <citation type="submission" date="2025-08" db="UniProtKB">
        <authorList>
            <consortium name="RefSeq"/>
        </authorList>
    </citation>
    <scope>IDENTIFICATION</scope>
    <source>
        <tissue evidence="25">Gonads</tissue>
    </source>
</reference>
<evidence type="ECO:0000256" key="11">
    <source>
        <dbReference type="ARBA" id="ARBA00023257"/>
    </source>
</evidence>
<evidence type="ECO:0000256" key="4">
    <source>
        <dbReference type="ARBA" id="ARBA00022729"/>
    </source>
</evidence>
<dbReference type="SMART" id="SM00918">
    <property type="entry name" value="Lig_chan-Glu_bd"/>
    <property type="match status" value="1"/>
</dbReference>
<dbReference type="Pfam" id="PF10613">
    <property type="entry name" value="Lig_chan-Glu_bd"/>
    <property type="match status" value="1"/>
</dbReference>
<dbReference type="InterPro" id="IPR001320">
    <property type="entry name" value="Iontro_rcpt_C"/>
</dbReference>
<dbReference type="AlphaFoldDB" id="A0A1S3JDJ9"/>
<dbReference type="GeneID" id="106171973"/>
<evidence type="ECO:0000256" key="5">
    <source>
        <dbReference type="ARBA" id="ARBA00022989"/>
    </source>
</evidence>
<feature type="binding site" evidence="17">
    <location>
        <position position="468"/>
    </location>
    <ligand>
        <name>L-glutamate</name>
        <dbReference type="ChEBI" id="CHEBI:29985"/>
    </ligand>
</feature>
<evidence type="ECO:0000256" key="7">
    <source>
        <dbReference type="ARBA" id="ARBA00023065"/>
    </source>
</evidence>
<keyword evidence="24" id="KW-1185">Reference proteome</keyword>
<protein>
    <submittedName>
        <fullName evidence="25">Glutamate receptor ionotropic, kainate 2</fullName>
    </submittedName>
</protein>
<dbReference type="Pfam" id="PF00060">
    <property type="entry name" value="Lig_chan"/>
    <property type="match status" value="1"/>
</dbReference>
<keyword evidence="4" id="KW-0732">Signal</keyword>
<dbReference type="InterPro" id="IPR001508">
    <property type="entry name" value="Iono_Glu_rcpt_met"/>
</dbReference>
<dbReference type="InterPro" id="IPR019594">
    <property type="entry name" value="Glu/Gly-bd"/>
</dbReference>
<evidence type="ECO:0000256" key="21">
    <source>
        <dbReference type="SAM" id="Phobius"/>
    </source>
</evidence>
<keyword evidence="9 25" id="KW-0675">Receptor</keyword>
<feature type="transmembrane region" description="Helical" evidence="21">
    <location>
        <begin position="513"/>
        <end position="532"/>
    </location>
</feature>
<comment type="subcellular location">
    <subcellularLocation>
        <location evidence="15">Postsynaptic cell membrane</location>
        <topology evidence="15">Multi-pass membrane protein</topology>
    </subcellularLocation>
    <subcellularLocation>
        <location evidence="16">Presynaptic cell membrane</location>
        <topology evidence="16">Multi-pass membrane protein</topology>
    </subcellularLocation>
</comment>
<dbReference type="GO" id="GO:0045211">
    <property type="term" value="C:postsynaptic membrane"/>
    <property type="evidence" value="ECO:0007669"/>
    <property type="project" value="UniProtKB-SubCell"/>
</dbReference>
<dbReference type="FunCoup" id="A0A1S3JDJ9">
    <property type="interactions" value="26"/>
</dbReference>
<gene>
    <name evidence="25" type="primary">LOC106171973</name>
</gene>
<feature type="compositionally biased region" description="Basic residues" evidence="20">
    <location>
        <begin position="860"/>
        <end position="872"/>
    </location>
</feature>
<keyword evidence="13" id="KW-1071">Ligand-gated ion channel</keyword>
<dbReference type="OrthoDB" id="5984008at2759"/>
<dbReference type="PRINTS" id="PR00177">
    <property type="entry name" value="NMDARECEPTOR"/>
</dbReference>
<dbReference type="GO" id="GO:0038023">
    <property type="term" value="F:signaling receptor activity"/>
    <property type="evidence" value="ECO:0007669"/>
    <property type="project" value="InterPro"/>
</dbReference>
<dbReference type="SUPFAM" id="SSF53850">
    <property type="entry name" value="Periplasmic binding protein-like II"/>
    <property type="match status" value="1"/>
</dbReference>
<dbReference type="STRING" id="7574.A0A1S3JDJ9"/>
<dbReference type="FunFam" id="3.40.190.10:FF:000072">
    <property type="entry name" value="glutamate receptor ionotropic, kainate 4"/>
    <property type="match status" value="1"/>
</dbReference>
<keyword evidence="1" id="KW-0813">Transport</keyword>
<keyword evidence="2" id="KW-1003">Cell membrane</keyword>
<evidence type="ECO:0000256" key="9">
    <source>
        <dbReference type="ARBA" id="ARBA00023170"/>
    </source>
</evidence>
<dbReference type="FunFam" id="3.40.190.10:FF:000060">
    <property type="entry name" value="Glutamate receptor ionotropic, kainate 1"/>
    <property type="match status" value="1"/>
</dbReference>
<evidence type="ECO:0000313" key="25">
    <source>
        <dbReference type="RefSeq" id="XP_013407964.2"/>
    </source>
</evidence>
<keyword evidence="19" id="KW-1015">Disulfide bond</keyword>
<evidence type="ECO:0000256" key="20">
    <source>
        <dbReference type="SAM" id="MobiDB-lite"/>
    </source>
</evidence>
<sequence>MAENALKYLVSRINKDNGCLRGIKLRLDVQRLKPHNSFDASKKACYQIGRGVASVMGPDDPYLSSHVSSICNALDIPHFEIGPNVFQQNRVPSSINIHPDLSVLNSLYHDILEYYQWKDFVILYGDHERLLLLQSIYGTNLLRRPSIILRHATRSNMREIVKSLKNPDRKEHKHVFVDLDVETTQMMLRYALQEGIIDGLHHFILANPDTEAIPMDDYKHNHLNLTVIRLVKKGNASVQEVLKDMRSWERKTNKTVLNGSNFIKTRVALTYDAGLLFANALEALNKSASIYMGNLSCSDTKTWALGSSLYNYINRVQGVEGLTGSIRIDNGLRVSNVEFDILKLTDTDEALQKVGTWSTEKGLNITEPPTLKVRHFANQTLLITSRLEKPYVQLKKQDSTKPALEGNDRYEGFCIDLLSEISKIVGFEYEIELVPDGQYGIVNDKGEWTGMVRELIDGRADLAVAALTISYLRERSIDFTKPFLNLGISILFKVPKGETPGIFSFLNPLAVEIWIYIVLAYLAVSFTMFILARFSPYEWYNPHPCNPQTDEVRNVFNLSNSCWFTVGTLMQQGSDINPRAVSTRIVGGIWWFFTLIIISSYTANLAAFLTVERMVSPIESAEDLSKQTDIEYGTLEGGSTMTFFRESKIPTYQRMWAFMESRTPNVFTRTTEDGIERVKHSNYAYLMESTMLEYAIHRDCELMQVGGLLDSKGYGIGTPMGSPYRDQISMAILELQEGGRIQILYNKWWKNTGTCNRENAKKQDSKASALGLQNIGGVFVVLLAGLALSVVIAILEFTWNSKKNARTDKQSLCSEMGEELRFAVNCYGSNKRPALRRTCSVCKLGHPTVAHTHSPNGNHRDHRDHRDHRRNSHLSISYTDADANGHLQMREIRDGYLAVPDREGYSSDTNHDCRRHELT</sequence>
<dbReference type="FunFam" id="1.10.287.70:FF:000010">
    <property type="entry name" value="Putative glutamate receptor ionotropic kainate 1"/>
    <property type="match status" value="1"/>
</dbReference>
<evidence type="ECO:0000256" key="18">
    <source>
        <dbReference type="PIRSR" id="PIRSR601508-2"/>
    </source>
</evidence>
<keyword evidence="12" id="KW-0966">Cell projection</keyword>